<protein>
    <recommendedName>
        <fullName evidence="1">Tryptophan synthase beta chain-like PALP domain-containing protein</fullName>
    </recommendedName>
</protein>
<evidence type="ECO:0000313" key="2">
    <source>
        <dbReference type="EMBL" id="SVB20565.1"/>
    </source>
</evidence>
<organism evidence="2">
    <name type="scientific">marine metagenome</name>
    <dbReference type="NCBI Taxonomy" id="408172"/>
    <lineage>
        <taxon>unclassified sequences</taxon>
        <taxon>metagenomes</taxon>
        <taxon>ecological metagenomes</taxon>
    </lineage>
</organism>
<proteinExistence type="predicted"/>
<dbReference type="NCBIfam" id="NF006058">
    <property type="entry name" value="PRK08206.1"/>
    <property type="match status" value="1"/>
</dbReference>
<evidence type="ECO:0000259" key="1">
    <source>
        <dbReference type="Pfam" id="PF00291"/>
    </source>
</evidence>
<dbReference type="EMBL" id="UINC01032614">
    <property type="protein sequence ID" value="SVB20565.1"/>
    <property type="molecule type" value="Genomic_DNA"/>
</dbReference>
<dbReference type="SUPFAM" id="SSF53686">
    <property type="entry name" value="Tryptophan synthase beta subunit-like PLP-dependent enzymes"/>
    <property type="match status" value="1"/>
</dbReference>
<accession>A0A382C3A1</accession>
<dbReference type="PANTHER" id="PTHR42937:SF1">
    <property type="entry name" value="DIAMINOPROPIONATE AMMONIA-LYASE"/>
    <property type="match status" value="1"/>
</dbReference>
<dbReference type="AlphaFoldDB" id="A0A382C3A1"/>
<dbReference type="InterPro" id="IPR036052">
    <property type="entry name" value="TrpB-like_PALP_sf"/>
</dbReference>
<reference evidence="2" key="1">
    <citation type="submission" date="2018-05" db="EMBL/GenBank/DDBJ databases">
        <authorList>
            <person name="Lanie J.A."/>
            <person name="Ng W.-L."/>
            <person name="Kazmierczak K.M."/>
            <person name="Andrzejewski T.M."/>
            <person name="Davidsen T.M."/>
            <person name="Wayne K.J."/>
            <person name="Tettelin H."/>
            <person name="Glass J.I."/>
            <person name="Rusch D."/>
            <person name="Podicherti R."/>
            <person name="Tsui H.-C.T."/>
            <person name="Winkler M.E."/>
        </authorList>
    </citation>
    <scope>NUCLEOTIDE SEQUENCE</scope>
</reference>
<gene>
    <name evidence="2" type="ORF">METZ01_LOCUS173419</name>
</gene>
<dbReference type="Gene3D" id="3.40.50.1100">
    <property type="match status" value="3"/>
</dbReference>
<feature type="domain" description="Tryptophan synthase beta chain-like PALP" evidence="1">
    <location>
        <begin position="36"/>
        <end position="329"/>
    </location>
</feature>
<sequence>MNEIFLNFPDNRLKNSLTNDILLKSNSLEYHKTLEEYTETPLYDLKNLSRELNVGKIYIKDESKRFNLNAFKGLGASYAIHKALSLYPNISVFCTATDGNHGRAVAWSAAKHNKKAVIYVPKQTTDARIKAIADHGSEVIQLDLNYEDTCQYASNISKKMNWTLIQDTSWENYEEIPAYIMSGYLTQLREMEDSINTLNNPGIDIIFLQCGVGSWPATCIWYYINRYFKKKPKIVLVEPDESSGVLQSLLSNKRVTPKGNLVTIMAGLNCGIPSKSGWDIIKSGCDAAITISDEYAKKAIRTLYFPIKDDERVISGESGAAGLGGLIKCLEVNKFNVLREHIGLNSKSKILFINTEGNTDPESFKSIISSN</sequence>
<name>A0A382C3A1_9ZZZZ</name>
<dbReference type="InterPro" id="IPR001926">
    <property type="entry name" value="TrpB-like_PALP"/>
</dbReference>
<dbReference type="Pfam" id="PF00291">
    <property type="entry name" value="PALP"/>
    <property type="match status" value="1"/>
</dbReference>
<dbReference type="PANTHER" id="PTHR42937">
    <property type="match status" value="1"/>
</dbReference>